<reference evidence="2 3" key="1">
    <citation type="journal article" date="2019" name="Int. J. Syst. Evol. Microbiol.">
        <title>The Global Catalogue of Microorganisms (GCM) 10K type strain sequencing project: providing services to taxonomists for standard genome sequencing and annotation.</title>
        <authorList>
            <consortium name="The Broad Institute Genomics Platform"/>
            <consortium name="The Broad Institute Genome Sequencing Center for Infectious Disease"/>
            <person name="Wu L."/>
            <person name="Ma J."/>
        </authorList>
    </citation>
    <scope>NUCLEOTIDE SEQUENCE [LARGE SCALE GENOMIC DNA]</scope>
    <source>
        <strain evidence="2 3">JCM 15933</strain>
    </source>
</reference>
<feature type="transmembrane region" description="Helical" evidence="1">
    <location>
        <begin position="847"/>
        <end position="869"/>
    </location>
</feature>
<keyword evidence="1" id="KW-0472">Membrane</keyword>
<sequence length="887" mass="91684">MRGMARGGWLSLAPWRRAPLLLLRRPSVAVAIAVATAVAVLPAAAGPLFLSSAGSATLRARTAAVCPAALGSQVIAPERAVDPAVLAAAVTQEAQAAADGLGDPAVTLVSAQVAVGDNRVNIAGRSGFEGHVQRIAGGPGHGLWLPDRFAAEHGLRPGDTLTISPNVEAWTADGRRQVWQPTAVPVVAIYRDLRDRSGDDPFWCGISTLYRGDPAQQAGGLGSDVPVLDLLLADRATMLAVASGAHIQTAQRIERAPATIDLTASEATRLAAGITAMHDRLRTTAYDGRILYRTALPPLAGRAALVERELRGTVLPISAGGLLVGLSVVMAAGAFWVRRRERELVVLATFGATARWLGVKAALEALPALAAGAAGGWALARLLVTQVGPSSDVSGAALAQSLTAAVSGFLVATAVLGVTAGVACRPLTGAPSPEARARRRLAAAPWELLLLAAAAGYWSTGGDRSMVRLGSQYGTMVQIPAKLLVVPMLAILCLCVLGARLATAAVRRRTRTTTAARSAVRLLYRRRLRHSAAAAVTLALITAVPVAVAVYGATATGTVSATLAAQARLGAGSDVVITLAEPGAVPAALAGRATPVLRLDYVQLDDQQVSLLAVDPATFARDAYWDDRLDDTTLAEATRALRAPPGGGLAAVASAPVPDGAATMTFGGDAPVELDVTSLAALPAPRGGYPVLLVDRAALGEEALARAVPQLWVRGDPAPIRAAVDAAGLRVAVFSVADDRHASTFYQPVTYTFAYLSALSLLTATVAMVGFLLYLESRLRVLRRGYVMLRLMGLRSAVQGWLLLAEFAGSLVAGCAAGLGLAVTAAVTVRDQLNVDPAAAPGTVLSFPWSVMAGLLTAVSCFAVLVAAVTHWRLTRSRTSEVLRDID</sequence>
<accession>A0ABN2AZK5</accession>
<protein>
    <submittedName>
        <fullName evidence="2">FtsX-like permease family protein</fullName>
    </submittedName>
</protein>
<gene>
    <name evidence="2" type="ORF">GCM10009827_054560</name>
</gene>
<evidence type="ECO:0000313" key="2">
    <source>
        <dbReference type="EMBL" id="GAA1530203.1"/>
    </source>
</evidence>
<evidence type="ECO:0000313" key="3">
    <source>
        <dbReference type="Proteomes" id="UP001501470"/>
    </source>
</evidence>
<keyword evidence="1" id="KW-0812">Transmembrane</keyword>
<feature type="transmembrane region" description="Helical" evidence="1">
    <location>
        <begin position="796"/>
        <end position="827"/>
    </location>
</feature>
<feature type="transmembrane region" description="Helical" evidence="1">
    <location>
        <begin position="314"/>
        <end position="337"/>
    </location>
</feature>
<proteinExistence type="predicted"/>
<name>A0ABN2AZK5_9ACTN</name>
<feature type="transmembrane region" description="Helical" evidence="1">
    <location>
        <begin position="479"/>
        <end position="502"/>
    </location>
</feature>
<feature type="transmembrane region" description="Helical" evidence="1">
    <location>
        <begin position="365"/>
        <end position="384"/>
    </location>
</feature>
<evidence type="ECO:0000256" key="1">
    <source>
        <dbReference type="SAM" id="Phobius"/>
    </source>
</evidence>
<feature type="transmembrane region" description="Helical" evidence="1">
    <location>
        <begin position="753"/>
        <end position="775"/>
    </location>
</feature>
<organism evidence="2 3">
    <name type="scientific">Dactylosporangium maewongense</name>
    <dbReference type="NCBI Taxonomy" id="634393"/>
    <lineage>
        <taxon>Bacteria</taxon>
        <taxon>Bacillati</taxon>
        <taxon>Actinomycetota</taxon>
        <taxon>Actinomycetes</taxon>
        <taxon>Micromonosporales</taxon>
        <taxon>Micromonosporaceae</taxon>
        <taxon>Dactylosporangium</taxon>
    </lineage>
</organism>
<dbReference type="EMBL" id="BAAAQD010000011">
    <property type="protein sequence ID" value="GAA1530203.1"/>
    <property type="molecule type" value="Genomic_DNA"/>
</dbReference>
<comment type="caution">
    <text evidence="2">The sequence shown here is derived from an EMBL/GenBank/DDBJ whole genome shotgun (WGS) entry which is preliminary data.</text>
</comment>
<feature type="transmembrane region" description="Helical" evidence="1">
    <location>
        <begin position="440"/>
        <end position="459"/>
    </location>
</feature>
<keyword evidence="3" id="KW-1185">Reference proteome</keyword>
<dbReference type="Proteomes" id="UP001501470">
    <property type="component" value="Unassembled WGS sequence"/>
</dbReference>
<feature type="transmembrane region" description="Helical" evidence="1">
    <location>
        <begin position="531"/>
        <end position="553"/>
    </location>
</feature>
<keyword evidence="1" id="KW-1133">Transmembrane helix</keyword>
<feature type="transmembrane region" description="Helical" evidence="1">
    <location>
        <begin position="404"/>
        <end position="428"/>
    </location>
</feature>